<comment type="caution">
    <text evidence="1">The sequence shown here is derived from an EMBL/GenBank/DDBJ whole genome shotgun (WGS) entry which is preliminary data.</text>
</comment>
<proteinExistence type="predicted"/>
<gene>
    <name evidence="1" type="ORF">HU200_060312</name>
</gene>
<accession>A0A835A9H2</accession>
<evidence type="ECO:0000313" key="2">
    <source>
        <dbReference type="Proteomes" id="UP000636709"/>
    </source>
</evidence>
<protein>
    <submittedName>
        <fullName evidence="1">Uncharacterized protein</fullName>
    </submittedName>
</protein>
<organism evidence="1 2">
    <name type="scientific">Digitaria exilis</name>
    <dbReference type="NCBI Taxonomy" id="1010633"/>
    <lineage>
        <taxon>Eukaryota</taxon>
        <taxon>Viridiplantae</taxon>
        <taxon>Streptophyta</taxon>
        <taxon>Embryophyta</taxon>
        <taxon>Tracheophyta</taxon>
        <taxon>Spermatophyta</taxon>
        <taxon>Magnoliopsida</taxon>
        <taxon>Liliopsida</taxon>
        <taxon>Poales</taxon>
        <taxon>Poaceae</taxon>
        <taxon>PACMAD clade</taxon>
        <taxon>Panicoideae</taxon>
        <taxon>Panicodae</taxon>
        <taxon>Paniceae</taxon>
        <taxon>Anthephorinae</taxon>
        <taxon>Digitaria</taxon>
    </lineage>
</organism>
<name>A0A835A9H2_9POAL</name>
<dbReference type="EMBL" id="JACEFO010002506">
    <property type="protein sequence ID" value="KAF8657129.1"/>
    <property type="molecule type" value="Genomic_DNA"/>
</dbReference>
<keyword evidence="2" id="KW-1185">Reference proteome</keyword>
<sequence length="395" mass="42828">MHSLERATSPARHHTSPLAAGRRRCAVWLPHATWPHTGPSPGNSPPPPGTGGQVAAACACASHVLAPAPSPLATTICCLLPCLIWTPLSIRPSLSSQVRSPRPRHPAFRVLRPLTRLPQPAHAVNSSRVDAQAGHPSICALPAPSACARPCSFRCSRALSSLQQLMAVAASQWQALSSAASSTSLQVPAERWLAATPAVLLIRAILSRSCNTQPFRLPSHRKRMTTTVCGRLHYLPSSRAALIFVLINKARFPSPFRTPLVCGVSFPLFVPIPTHEPPSPPLASPHRRQLANPRLRQLASPHRRQLAKPRLRQLASPHRRQLASTMPSIGCRIRAPRLHAAYAADSVSPTPWHRPVDLSGIPPWYPAVDPSEPDLAKAQEVVVDLALHRSIRCQH</sequence>
<evidence type="ECO:0000313" key="1">
    <source>
        <dbReference type="EMBL" id="KAF8657129.1"/>
    </source>
</evidence>
<reference evidence="1" key="1">
    <citation type="submission" date="2020-07" db="EMBL/GenBank/DDBJ databases">
        <title>Genome sequence and genetic diversity analysis of an under-domesticated orphan crop, white fonio (Digitaria exilis).</title>
        <authorList>
            <person name="Bennetzen J.L."/>
            <person name="Chen S."/>
            <person name="Ma X."/>
            <person name="Wang X."/>
            <person name="Yssel A.E.J."/>
            <person name="Chaluvadi S.R."/>
            <person name="Johnson M."/>
            <person name="Gangashetty P."/>
            <person name="Hamidou F."/>
            <person name="Sanogo M.D."/>
            <person name="Zwaenepoel A."/>
            <person name="Wallace J."/>
            <person name="Van De Peer Y."/>
            <person name="Van Deynze A."/>
        </authorList>
    </citation>
    <scope>NUCLEOTIDE SEQUENCE</scope>
    <source>
        <tissue evidence="1">Leaves</tissue>
    </source>
</reference>
<dbReference type="AlphaFoldDB" id="A0A835A9H2"/>
<dbReference type="Proteomes" id="UP000636709">
    <property type="component" value="Unassembled WGS sequence"/>
</dbReference>